<evidence type="ECO:0000313" key="13">
    <source>
        <dbReference type="Proteomes" id="UP000317951"/>
    </source>
</evidence>
<feature type="domain" description="GGDEF" evidence="11">
    <location>
        <begin position="392"/>
        <end position="522"/>
    </location>
</feature>
<evidence type="ECO:0000256" key="8">
    <source>
        <dbReference type="ARBA" id="ARBA00023136"/>
    </source>
</evidence>
<dbReference type="PANTHER" id="PTHR45138">
    <property type="entry name" value="REGULATORY COMPONENTS OF SENSORY TRANSDUCTION SYSTEM"/>
    <property type="match status" value="1"/>
</dbReference>
<evidence type="ECO:0000259" key="11">
    <source>
        <dbReference type="PROSITE" id="PS50887"/>
    </source>
</evidence>
<dbReference type="SUPFAM" id="SSF103190">
    <property type="entry name" value="Sensory domain-like"/>
    <property type="match status" value="2"/>
</dbReference>
<gene>
    <name evidence="12" type="ORF">FIV36_00380</name>
</gene>
<evidence type="ECO:0000256" key="1">
    <source>
        <dbReference type="ARBA" id="ARBA00001946"/>
    </source>
</evidence>
<dbReference type="EC" id="2.7.7.65" evidence="4"/>
<keyword evidence="7 10" id="KW-1133">Transmembrane helix</keyword>
<dbReference type="InterPro" id="IPR050469">
    <property type="entry name" value="Diguanylate_Cyclase"/>
</dbReference>
<keyword evidence="5" id="KW-1003">Cell membrane</keyword>
<dbReference type="InterPro" id="IPR033479">
    <property type="entry name" value="dCache_1"/>
</dbReference>
<keyword evidence="8 10" id="KW-0472">Membrane</keyword>
<dbReference type="Gene3D" id="3.30.70.270">
    <property type="match status" value="1"/>
</dbReference>
<accession>A0A5C5QP48</accession>
<dbReference type="GO" id="GO:0052621">
    <property type="term" value="F:diguanylate cyclase activity"/>
    <property type="evidence" value="ECO:0007669"/>
    <property type="project" value="UniProtKB-EC"/>
</dbReference>
<dbReference type="GO" id="GO:0005886">
    <property type="term" value="C:plasma membrane"/>
    <property type="evidence" value="ECO:0007669"/>
    <property type="project" value="UniProtKB-SubCell"/>
</dbReference>
<dbReference type="CDD" id="cd12912">
    <property type="entry name" value="PDC2_MCP_like"/>
    <property type="match status" value="1"/>
</dbReference>
<dbReference type="Gene3D" id="3.30.450.20">
    <property type="entry name" value="PAS domain"/>
    <property type="match status" value="2"/>
</dbReference>
<comment type="subcellular location">
    <subcellularLocation>
        <location evidence="2">Cell inner membrane</location>
    </subcellularLocation>
    <subcellularLocation>
        <location evidence="3">Cell membrane</location>
        <topology evidence="3">Multi-pass membrane protein</topology>
    </subcellularLocation>
</comment>
<dbReference type="CDD" id="cd01949">
    <property type="entry name" value="GGDEF"/>
    <property type="match status" value="1"/>
</dbReference>
<dbReference type="Proteomes" id="UP000317951">
    <property type="component" value="Unassembled WGS sequence"/>
</dbReference>
<organism evidence="12 13">
    <name type="scientific">Pseudomonas extremaustralis</name>
    <dbReference type="NCBI Taxonomy" id="359110"/>
    <lineage>
        <taxon>Bacteria</taxon>
        <taxon>Pseudomonadati</taxon>
        <taxon>Pseudomonadota</taxon>
        <taxon>Gammaproteobacteria</taxon>
        <taxon>Pseudomonadales</taxon>
        <taxon>Pseudomonadaceae</taxon>
        <taxon>Pseudomonas</taxon>
    </lineage>
</organism>
<dbReference type="PANTHER" id="PTHR45138:SF9">
    <property type="entry name" value="DIGUANYLATE CYCLASE DGCM-RELATED"/>
    <property type="match status" value="1"/>
</dbReference>
<dbReference type="CDD" id="cd18773">
    <property type="entry name" value="PDC1_HK_sensor"/>
    <property type="match status" value="1"/>
</dbReference>
<evidence type="ECO:0000256" key="10">
    <source>
        <dbReference type="SAM" id="Phobius"/>
    </source>
</evidence>
<dbReference type="InterPro" id="IPR029787">
    <property type="entry name" value="Nucleotide_cyclase"/>
</dbReference>
<keyword evidence="6 10" id="KW-0812">Transmembrane</keyword>
<dbReference type="InterPro" id="IPR029151">
    <property type="entry name" value="Sensor-like_sf"/>
</dbReference>
<comment type="caution">
    <text evidence="12">The sequence shown here is derived from an EMBL/GenBank/DDBJ whole genome shotgun (WGS) entry which is preliminary data.</text>
</comment>
<evidence type="ECO:0000313" key="12">
    <source>
        <dbReference type="EMBL" id="TWS07245.1"/>
    </source>
</evidence>
<evidence type="ECO:0000256" key="9">
    <source>
        <dbReference type="ARBA" id="ARBA00034247"/>
    </source>
</evidence>
<dbReference type="Pfam" id="PF00990">
    <property type="entry name" value="GGDEF"/>
    <property type="match status" value="1"/>
</dbReference>
<evidence type="ECO:0000256" key="6">
    <source>
        <dbReference type="ARBA" id="ARBA00022692"/>
    </source>
</evidence>
<protein>
    <recommendedName>
        <fullName evidence="4">diguanylate cyclase</fullName>
        <ecNumber evidence="4">2.7.7.65</ecNumber>
    </recommendedName>
</protein>
<feature type="transmembrane region" description="Helical" evidence="10">
    <location>
        <begin position="282"/>
        <end position="304"/>
    </location>
</feature>
<dbReference type="PROSITE" id="PS50887">
    <property type="entry name" value="GGDEF"/>
    <property type="match status" value="1"/>
</dbReference>
<dbReference type="SMART" id="SM00267">
    <property type="entry name" value="GGDEF"/>
    <property type="match status" value="1"/>
</dbReference>
<reference evidence="12 13" key="1">
    <citation type="submission" date="2019-06" db="EMBL/GenBank/DDBJ databases">
        <title>Pseudomonas bimorpha sp. nov. isolated from bovine raw milk and skim milk concentrate.</title>
        <authorList>
            <person name="Hofmann K."/>
            <person name="Huptas C."/>
            <person name="Doll E."/>
            <person name="Scherer S."/>
            <person name="Wenning M."/>
        </authorList>
    </citation>
    <scope>NUCLEOTIDE SEQUENCE [LARGE SCALE GENOMIC DNA]</scope>
    <source>
        <strain evidence="12 13">DSM 17835</strain>
    </source>
</reference>
<dbReference type="AlphaFoldDB" id="A0A5C5QP48"/>
<comment type="catalytic activity">
    <reaction evidence="9">
        <text>2 GTP = 3',3'-c-di-GMP + 2 diphosphate</text>
        <dbReference type="Rhea" id="RHEA:24898"/>
        <dbReference type="ChEBI" id="CHEBI:33019"/>
        <dbReference type="ChEBI" id="CHEBI:37565"/>
        <dbReference type="ChEBI" id="CHEBI:58805"/>
        <dbReference type="EC" id="2.7.7.65"/>
    </reaction>
</comment>
<evidence type="ECO:0000256" key="5">
    <source>
        <dbReference type="ARBA" id="ARBA00022475"/>
    </source>
</evidence>
<dbReference type="InterPro" id="IPR000160">
    <property type="entry name" value="GGDEF_dom"/>
</dbReference>
<evidence type="ECO:0000256" key="4">
    <source>
        <dbReference type="ARBA" id="ARBA00012528"/>
    </source>
</evidence>
<evidence type="ECO:0000256" key="3">
    <source>
        <dbReference type="ARBA" id="ARBA00004651"/>
    </source>
</evidence>
<dbReference type="Pfam" id="PF02743">
    <property type="entry name" value="dCache_1"/>
    <property type="match status" value="1"/>
</dbReference>
<name>A0A5C5QP48_9PSED</name>
<dbReference type="EMBL" id="VFET01000001">
    <property type="protein sequence ID" value="TWS07245.1"/>
    <property type="molecule type" value="Genomic_DNA"/>
</dbReference>
<sequence>MMLSKLPVRVDLRRLILLLSIVVAVATLANALYSAYKVQKQQLIDSTVEANRVYAAKLSVSVEQFFNTAQQQVSYSARLLGAKNYDHELATLEAERLKLQTDSFNSVTMVDAEGYVIAVSPATVRIKGAKLVSPGAVEALRERRPLISKPYVSAVGNLVVIVSSPVFSESGRYLGYVGGAIHLKQKNILHDLIGVHFYRDESYVYVVDSDRVIVYHPDQERIGVVENNAVVDKVVSGADGGATVVNSLGVEMLAGYAPIKSVGWGIVSQQSSRKALVPVETLIYQTLFGVLPVAVLGVLGVFWLSGFISRPLRQLADCARTMEASESVRKITNVRSWYFESAQIKRALLQGLMLMQDRIGRLNREVQTDPMTGLLNRRALSGVLDYLCSGVRPFSVVTLDIDHFKKVNDTYGHDIGDLVLVKLSEIIKSCSREGDYSCRLGGEEFLVVLPDVPLIAAVEFAERLRNTVANSTIDVVGSITVSLGVAHWPGSANEISDVLKIADEEMYRAKQQGRNRVSVRQLVSAV</sequence>
<dbReference type="NCBIfam" id="TIGR00254">
    <property type="entry name" value="GGDEF"/>
    <property type="match status" value="1"/>
</dbReference>
<dbReference type="SUPFAM" id="SSF55073">
    <property type="entry name" value="Nucleotide cyclase"/>
    <property type="match status" value="1"/>
</dbReference>
<dbReference type="InterPro" id="IPR043128">
    <property type="entry name" value="Rev_trsase/Diguanyl_cyclase"/>
</dbReference>
<evidence type="ECO:0000256" key="2">
    <source>
        <dbReference type="ARBA" id="ARBA00004533"/>
    </source>
</evidence>
<dbReference type="OrthoDB" id="9812260at2"/>
<comment type="cofactor">
    <cofactor evidence="1">
        <name>Mg(2+)</name>
        <dbReference type="ChEBI" id="CHEBI:18420"/>
    </cofactor>
</comment>
<proteinExistence type="predicted"/>
<dbReference type="FunFam" id="3.30.70.270:FF:000001">
    <property type="entry name" value="Diguanylate cyclase domain protein"/>
    <property type="match status" value="1"/>
</dbReference>
<evidence type="ECO:0000256" key="7">
    <source>
        <dbReference type="ARBA" id="ARBA00022989"/>
    </source>
</evidence>